<proteinExistence type="predicted"/>
<comment type="caution">
    <text evidence="2">The sequence shown here is derived from an EMBL/GenBank/DDBJ whole genome shotgun (WGS) entry which is preliminary data.</text>
</comment>
<organism evidence="2 3">
    <name type="scientific">Ameiurus melas</name>
    <name type="common">Black bullhead</name>
    <name type="synonym">Silurus melas</name>
    <dbReference type="NCBI Taxonomy" id="219545"/>
    <lineage>
        <taxon>Eukaryota</taxon>
        <taxon>Metazoa</taxon>
        <taxon>Chordata</taxon>
        <taxon>Craniata</taxon>
        <taxon>Vertebrata</taxon>
        <taxon>Euteleostomi</taxon>
        <taxon>Actinopterygii</taxon>
        <taxon>Neopterygii</taxon>
        <taxon>Teleostei</taxon>
        <taxon>Ostariophysi</taxon>
        <taxon>Siluriformes</taxon>
        <taxon>Ictaluridae</taxon>
        <taxon>Ameiurus</taxon>
    </lineage>
</organism>
<sequence length="148" mass="16520">MAALLPLVCEWVKETLCKELYKWRRSLEGLSYTSSPARSARLKRRRLDAGQRSTAHQSASAQRGETGFPLQSGDTDCPKACTESPPTCTTFWQVMDAIPQAQKPSAKYTSIQQVKPGPSTQVEQIVALLSARVRSWSERVFTSTQEQE</sequence>
<dbReference type="Proteomes" id="UP000593565">
    <property type="component" value="Unassembled WGS sequence"/>
</dbReference>
<feature type="compositionally biased region" description="Polar residues" evidence="1">
    <location>
        <begin position="51"/>
        <end position="63"/>
    </location>
</feature>
<evidence type="ECO:0000313" key="3">
    <source>
        <dbReference type="Proteomes" id="UP000593565"/>
    </source>
</evidence>
<protein>
    <submittedName>
        <fullName evidence="2">Uncharacterized protein</fullName>
    </submittedName>
</protein>
<dbReference type="EMBL" id="JAAGNN010000015">
    <property type="protein sequence ID" value="KAF4079467.1"/>
    <property type="molecule type" value="Genomic_DNA"/>
</dbReference>
<evidence type="ECO:0000313" key="2">
    <source>
        <dbReference type="EMBL" id="KAF4079467.1"/>
    </source>
</evidence>
<reference evidence="2 3" key="1">
    <citation type="submission" date="2020-02" db="EMBL/GenBank/DDBJ databases">
        <title>A chromosome-scale genome assembly of the black bullhead catfish (Ameiurus melas).</title>
        <authorList>
            <person name="Wen M."/>
            <person name="Zham M."/>
            <person name="Cabau C."/>
            <person name="Klopp C."/>
            <person name="Donnadieu C."/>
            <person name="Roques C."/>
            <person name="Bouchez O."/>
            <person name="Lampietro C."/>
            <person name="Jouanno E."/>
            <person name="Herpin A."/>
            <person name="Louis A."/>
            <person name="Berthelot C."/>
            <person name="Parey E."/>
            <person name="Roest-Crollius H."/>
            <person name="Braasch I."/>
            <person name="Postlethwait J."/>
            <person name="Robinson-Rechavi M."/>
            <person name="Echchiki A."/>
            <person name="Begum T."/>
            <person name="Montfort J."/>
            <person name="Schartl M."/>
            <person name="Bobe J."/>
            <person name="Guiguen Y."/>
        </authorList>
    </citation>
    <scope>NUCLEOTIDE SEQUENCE [LARGE SCALE GENOMIC DNA]</scope>
    <source>
        <strain evidence="2">M_S1</strain>
        <tissue evidence="2">Blood</tissue>
    </source>
</reference>
<name>A0A7J6ABR7_AMEME</name>
<keyword evidence="3" id="KW-1185">Reference proteome</keyword>
<accession>A0A7J6ABR7</accession>
<dbReference type="AlphaFoldDB" id="A0A7J6ABR7"/>
<feature type="region of interest" description="Disordered" evidence="1">
    <location>
        <begin position="41"/>
        <end position="79"/>
    </location>
</feature>
<gene>
    <name evidence="2" type="ORF">AMELA_G00178400</name>
</gene>
<evidence type="ECO:0000256" key="1">
    <source>
        <dbReference type="SAM" id="MobiDB-lite"/>
    </source>
</evidence>